<dbReference type="Proteomes" id="UP000276437">
    <property type="component" value="Chromosome"/>
</dbReference>
<protein>
    <submittedName>
        <fullName evidence="1">Uncharacterized protein</fullName>
    </submittedName>
</protein>
<evidence type="ECO:0000313" key="2">
    <source>
        <dbReference type="Proteomes" id="UP000276437"/>
    </source>
</evidence>
<accession>A0A348AMG2</accession>
<dbReference type="EMBL" id="AP018449">
    <property type="protein sequence ID" value="BBB92260.1"/>
    <property type="molecule type" value="Genomic_DNA"/>
</dbReference>
<dbReference type="RefSeq" id="WP_126309173.1">
    <property type="nucleotide sequence ID" value="NZ_AP018449.1"/>
</dbReference>
<gene>
    <name evidence="1" type="ORF">MAMMFC1_02945</name>
</gene>
<keyword evidence="2" id="KW-1185">Reference proteome</keyword>
<sequence length="182" mass="21851">MFKLGFYRNDELQEYYYSNLYNVEQNSNYKRLVIGLDKSHIDTILDFTSVLSEPFYLLYVLHTPRTCNEPGRYQSGAFTFGEISKLLNQFKNFFENDARHDMWIHSPKTNTTIVYDRHNRIFLYGFTKEHMHIIERKGLKKEPVSIPIPHVHNYNTKYDSAESKLLNEYQWNITPLHDEDRQ</sequence>
<dbReference type="OrthoDB" id="7823054at2"/>
<evidence type="ECO:0000313" key="1">
    <source>
        <dbReference type="EMBL" id="BBB92260.1"/>
    </source>
</evidence>
<reference evidence="1 2" key="1">
    <citation type="journal article" date="2018" name="Int. J. Syst. Evol. Microbiol.">
        <title>Methylomusa anaerophila gen. nov., sp. nov., an anaerobic methanol-utilizing bacterium isolated from a microbial fuel cell.</title>
        <authorList>
            <person name="Amano N."/>
            <person name="Yamamuro A."/>
            <person name="Miyahara M."/>
            <person name="Kouzuma A."/>
            <person name="Abe T."/>
            <person name="Watanabe K."/>
        </authorList>
    </citation>
    <scope>NUCLEOTIDE SEQUENCE [LARGE SCALE GENOMIC DNA]</scope>
    <source>
        <strain evidence="1 2">MMFC1</strain>
    </source>
</reference>
<dbReference type="AlphaFoldDB" id="A0A348AMG2"/>
<dbReference type="KEGG" id="mana:MAMMFC1_02945"/>
<name>A0A348AMG2_9FIRM</name>
<proteinExistence type="predicted"/>
<organism evidence="1 2">
    <name type="scientific">Methylomusa anaerophila</name>
    <dbReference type="NCBI Taxonomy" id="1930071"/>
    <lineage>
        <taxon>Bacteria</taxon>
        <taxon>Bacillati</taxon>
        <taxon>Bacillota</taxon>
        <taxon>Negativicutes</taxon>
        <taxon>Selenomonadales</taxon>
        <taxon>Sporomusaceae</taxon>
        <taxon>Methylomusa</taxon>
    </lineage>
</organism>